<evidence type="ECO:0000313" key="2">
    <source>
        <dbReference type="Proteomes" id="UP000095601"/>
    </source>
</evidence>
<dbReference type="Proteomes" id="UP000095601">
    <property type="component" value="Unassembled WGS sequence"/>
</dbReference>
<name>A0A1E5UBB0_9FLAO</name>
<keyword evidence="2" id="KW-1185">Reference proteome</keyword>
<dbReference type="PATRIC" id="fig|237258.4.peg.1070"/>
<dbReference type="AlphaFoldDB" id="A0A1E5UBB0"/>
<gene>
    <name evidence="1" type="ORF">BHF72_0890</name>
</gene>
<reference evidence="1 2" key="1">
    <citation type="submission" date="2016-09" db="EMBL/GenBank/DDBJ databases">
        <authorList>
            <person name="Capua I."/>
            <person name="De Benedictis P."/>
            <person name="Joannis T."/>
            <person name="Lombin L.H."/>
            <person name="Cattoli G."/>
        </authorList>
    </citation>
    <scope>NUCLEOTIDE SEQUENCE [LARGE SCALE GENOMIC DNA]</scope>
    <source>
        <strain evidence="1 2">NRS-1</strain>
    </source>
</reference>
<comment type="caution">
    <text evidence="1">The sequence shown here is derived from an EMBL/GenBank/DDBJ whole genome shotgun (WGS) entry which is preliminary data.</text>
</comment>
<evidence type="ECO:0000313" key="1">
    <source>
        <dbReference type="EMBL" id="OEL10196.1"/>
    </source>
</evidence>
<sequence length="641" mass="74597">MKTKIFTVFLFSISVFVFSQHKFMKYPEFNKNELSKTKSTIKEDAPAEILYSSISNLIINGQLETKVFKRIKIYNKEKSSQYLDVEIPLYEGNGEKEYVSGLKAVTYNLDNDKVITSKVEKDAKFKSKEQKNQFIQKFTFPNVKDGSIIEYQYQVNTPFLQLLDKTYLEFDIPVIYEEYVFDFPKFFGYNYNFQGGLMPKYKEDQAQMMYGQDYYSLRLGFENVPPFKAENFMKNERNYITSVRPELNSTNFNNTFKSYATTWDDVRDKLKEYDDFGGQLSKKSLARNVLSQDILSMTLPKEKANKILKFVQSTYTWDGNVGLFTGDGIKSLIDSKIGNSAEINLYLIMLMREAGLNVSPMIMNTVNRGILNIAFPTIGAPNYVVACLEDNGNYYLFDATSKFSLPNLLPPRAYNYNAILLKDKKAEILQINNFIESKTYLNVDAKLNEDTTFEGNFKDRDTKTFAILAYDEYVDNKQDYEKKYKERYTFNFNNYKSEVVNDNEFQTSFDFNTDGFVDGVGGKLIFNPLLFLYRQNHEFNQTEERKYPIEFLSPYETVKKVTITIPDNYKFENLPKSKKFKTEDEGIVYSYLVSTEGNKITVETSVKIDSDNFPKEYYPAFKQIFDAITQLEGQLVTLVKK</sequence>
<proteinExistence type="predicted"/>
<organism evidence="1 2">
    <name type="scientific">Cloacibacterium normanense</name>
    <dbReference type="NCBI Taxonomy" id="237258"/>
    <lineage>
        <taxon>Bacteria</taxon>
        <taxon>Pseudomonadati</taxon>
        <taxon>Bacteroidota</taxon>
        <taxon>Flavobacteriia</taxon>
        <taxon>Flavobacteriales</taxon>
        <taxon>Weeksellaceae</taxon>
    </lineage>
</organism>
<evidence type="ECO:0008006" key="3">
    <source>
        <dbReference type="Google" id="ProtNLM"/>
    </source>
</evidence>
<dbReference type="OrthoDB" id="98874at2"/>
<dbReference type="STRING" id="237258.SAMN04489756_103161"/>
<dbReference type="RefSeq" id="WP_069800780.1">
    <property type="nucleotide sequence ID" value="NZ_CP034157.1"/>
</dbReference>
<protein>
    <recommendedName>
        <fullName evidence="3">DUF3857 domain-containing protein</fullName>
    </recommendedName>
</protein>
<dbReference type="Gene3D" id="2.60.40.3140">
    <property type="match status" value="1"/>
</dbReference>
<dbReference type="KEGG" id="cnr:EB819_09110"/>
<dbReference type="Gene3D" id="2.60.120.1130">
    <property type="match status" value="1"/>
</dbReference>
<accession>A0A1E5UBB0</accession>
<dbReference type="EMBL" id="MKGI01000079">
    <property type="protein sequence ID" value="OEL10196.1"/>
    <property type="molecule type" value="Genomic_DNA"/>
</dbReference>